<name>A0ABU4JRS1_9CLOT</name>
<evidence type="ECO:0000259" key="8">
    <source>
        <dbReference type="Pfam" id="PF00557"/>
    </source>
</evidence>
<dbReference type="SUPFAM" id="SSF55920">
    <property type="entry name" value="Creatinase/aminopeptidase"/>
    <property type="match status" value="1"/>
</dbReference>
<dbReference type="InterPro" id="IPR000994">
    <property type="entry name" value="Pept_M24"/>
</dbReference>
<keyword evidence="10" id="KW-1185">Reference proteome</keyword>
<sequence length="248" mass="27499">MIITSERDLEALKKIGRIVALAREEMIKNIKPGITTAELDRIGEEVLSKYGARSAPRYEYNFPGATCISINEVAAHGIPDERIVKEGDLVNIDISAELDGYFADTGVTITVEPSSSLAKKLCECSKSAFYKAMEKVRPGVKLNQIGRAIHNEARNNGFTVIKDLTGHGIGKRLHEEPEYVPNFFDKSQDYLLKEGLVLAIEPFISAGSEFTVEEKDGWTLRTEDKSLVAQYEHTIVVTKGEPIIITEL</sequence>
<comment type="subunit">
    <text evidence="6">Monomer.</text>
</comment>
<evidence type="ECO:0000256" key="6">
    <source>
        <dbReference type="HAMAP-Rule" id="MF_01974"/>
    </source>
</evidence>
<dbReference type="RefSeq" id="WP_318797452.1">
    <property type="nucleotide sequence ID" value="NZ_JARUJP010000006.1"/>
</dbReference>
<evidence type="ECO:0000256" key="7">
    <source>
        <dbReference type="RuleBase" id="RU003653"/>
    </source>
</evidence>
<dbReference type="InterPro" id="IPR036005">
    <property type="entry name" value="Creatinase/aminopeptidase-like"/>
</dbReference>
<organism evidence="9 10">
    <name type="scientific">Clostridium tanneri</name>
    <dbReference type="NCBI Taxonomy" id="3037988"/>
    <lineage>
        <taxon>Bacteria</taxon>
        <taxon>Bacillati</taxon>
        <taxon>Bacillota</taxon>
        <taxon>Clostridia</taxon>
        <taxon>Eubacteriales</taxon>
        <taxon>Clostridiaceae</taxon>
        <taxon>Clostridium</taxon>
    </lineage>
</organism>
<feature type="binding site" evidence="6">
    <location>
        <position position="201"/>
    </location>
    <ligand>
        <name>a divalent metal cation</name>
        <dbReference type="ChEBI" id="CHEBI:60240"/>
        <label>2</label>
        <note>catalytic</note>
    </ligand>
</feature>
<comment type="cofactor">
    <cofactor evidence="6">
        <name>Co(2+)</name>
        <dbReference type="ChEBI" id="CHEBI:48828"/>
    </cofactor>
    <cofactor evidence="6">
        <name>Zn(2+)</name>
        <dbReference type="ChEBI" id="CHEBI:29105"/>
    </cofactor>
    <cofactor evidence="6">
        <name>Mn(2+)</name>
        <dbReference type="ChEBI" id="CHEBI:29035"/>
    </cofactor>
    <cofactor evidence="6">
        <name>Fe(2+)</name>
        <dbReference type="ChEBI" id="CHEBI:29033"/>
    </cofactor>
    <text evidence="6">Binds 2 divalent metal cations per subunit. Has a high-affinity and a low affinity metal-binding site. The true nature of the physiological cofactor is under debate. The enzyme is active with cobalt, zinc, manganese or divalent iron ions. Most likely, methionine aminopeptidases function as mononuclear Fe(2+)-metalloproteases under physiological conditions, and the catalytically relevant metal-binding site has been assigned to the histidine-containing high-affinity site.</text>
</comment>
<evidence type="ECO:0000313" key="10">
    <source>
        <dbReference type="Proteomes" id="UP001281656"/>
    </source>
</evidence>
<feature type="binding site" evidence="6">
    <location>
        <position position="174"/>
    </location>
    <ligand>
        <name>substrate</name>
    </ligand>
</feature>
<keyword evidence="2 6" id="KW-0031">Aminopeptidase</keyword>
<dbReference type="PANTHER" id="PTHR43330">
    <property type="entry name" value="METHIONINE AMINOPEPTIDASE"/>
    <property type="match status" value="1"/>
</dbReference>
<feature type="binding site" evidence="6">
    <location>
        <position position="104"/>
    </location>
    <ligand>
        <name>a divalent metal cation</name>
        <dbReference type="ChEBI" id="CHEBI:60240"/>
        <label>2</label>
        <note>catalytic</note>
    </ligand>
</feature>
<accession>A0ABU4JRS1</accession>
<comment type="function">
    <text evidence="1 6">Removes the N-terminal methionine from nascent proteins. The N-terminal methionine is often cleaved when the second residue in the primary sequence is small and uncharged (Met-Ala-, Cys, Gly, Pro, Ser, Thr, or Val). Requires deformylation of the N(alpha)-formylated initiator methionine before it can be hydrolyzed.</text>
</comment>
<evidence type="ECO:0000256" key="1">
    <source>
        <dbReference type="ARBA" id="ARBA00002521"/>
    </source>
</evidence>
<proteinExistence type="inferred from homology"/>
<dbReference type="Gene3D" id="3.90.230.10">
    <property type="entry name" value="Creatinase/methionine aminopeptidase superfamily"/>
    <property type="match status" value="1"/>
</dbReference>
<comment type="catalytic activity">
    <reaction evidence="6 7">
        <text>Release of N-terminal amino acids, preferentially methionine, from peptides and arylamides.</text>
        <dbReference type="EC" id="3.4.11.18"/>
    </reaction>
</comment>
<dbReference type="PRINTS" id="PR00599">
    <property type="entry name" value="MAPEPTIDASE"/>
</dbReference>
<protein>
    <recommendedName>
        <fullName evidence="6 7">Methionine aminopeptidase</fullName>
        <shortName evidence="6">MAP</shortName>
        <shortName evidence="6">MetAP</shortName>
        <ecNumber evidence="6 7">3.4.11.18</ecNumber>
    </recommendedName>
    <alternativeName>
        <fullName evidence="6">Peptidase M</fullName>
    </alternativeName>
</protein>
<dbReference type="EMBL" id="JARUJP010000006">
    <property type="protein sequence ID" value="MDW8800840.1"/>
    <property type="molecule type" value="Genomic_DNA"/>
</dbReference>
<evidence type="ECO:0000256" key="3">
    <source>
        <dbReference type="ARBA" id="ARBA00022670"/>
    </source>
</evidence>
<dbReference type="PANTHER" id="PTHR43330:SF13">
    <property type="entry name" value="METHIONINE AMINOPEPTIDASE 2"/>
    <property type="match status" value="1"/>
</dbReference>
<dbReference type="Pfam" id="PF00557">
    <property type="entry name" value="Peptidase_M24"/>
    <property type="match status" value="1"/>
</dbReference>
<keyword evidence="4 6" id="KW-0479">Metal-binding</keyword>
<feature type="binding site" evidence="6">
    <location>
        <position position="93"/>
    </location>
    <ligand>
        <name>a divalent metal cation</name>
        <dbReference type="ChEBI" id="CHEBI:60240"/>
        <label>1</label>
    </ligand>
</feature>
<dbReference type="InterPro" id="IPR002467">
    <property type="entry name" value="Pept_M24A_MAP1"/>
</dbReference>
<feature type="binding site" evidence="6">
    <location>
        <position position="104"/>
    </location>
    <ligand>
        <name>a divalent metal cation</name>
        <dbReference type="ChEBI" id="CHEBI:60240"/>
        <label>1</label>
    </ligand>
</feature>
<evidence type="ECO:0000256" key="2">
    <source>
        <dbReference type="ARBA" id="ARBA00022438"/>
    </source>
</evidence>
<evidence type="ECO:0000256" key="4">
    <source>
        <dbReference type="ARBA" id="ARBA00022723"/>
    </source>
</evidence>
<evidence type="ECO:0000313" key="9">
    <source>
        <dbReference type="EMBL" id="MDW8800840.1"/>
    </source>
</evidence>
<feature type="binding site" evidence="6">
    <location>
        <position position="76"/>
    </location>
    <ligand>
        <name>substrate</name>
    </ligand>
</feature>
<keyword evidence="3 6" id="KW-0645">Protease</keyword>
<dbReference type="GO" id="GO:0004239">
    <property type="term" value="F:initiator methionyl aminopeptidase activity"/>
    <property type="evidence" value="ECO:0007669"/>
    <property type="project" value="UniProtKB-EC"/>
</dbReference>
<comment type="caution">
    <text evidence="9">The sequence shown here is derived from an EMBL/GenBank/DDBJ whole genome shotgun (WGS) entry which is preliminary data.</text>
</comment>
<keyword evidence="5 6" id="KW-0378">Hydrolase</keyword>
<feature type="domain" description="Peptidase M24" evidence="8">
    <location>
        <begin position="10"/>
        <end position="239"/>
    </location>
</feature>
<dbReference type="CDD" id="cd01086">
    <property type="entry name" value="MetAP1"/>
    <property type="match status" value="1"/>
</dbReference>
<dbReference type="NCBIfam" id="TIGR00500">
    <property type="entry name" value="met_pdase_I"/>
    <property type="match status" value="1"/>
</dbReference>
<reference evidence="9 10" key="1">
    <citation type="submission" date="2023-04" db="EMBL/GenBank/DDBJ databases">
        <title>Clostridium tannerae sp. nov., isolated from the fecal material of an alpaca.</title>
        <authorList>
            <person name="Miller S."/>
            <person name="Hendry M."/>
            <person name="King J."/>
            <person name="Sankaranarayanan K."/>
            <person name="Lawson P.A."/>
        </authorList>
    </citation>
    <scope>NUCLEOTIDE SEQUENCE [LARGE SCALE GENOMIC DNA]</scope>
    <source>
        <strain evidence="9 10">A1-XYC3</strain>
    </source>
</reference>
<dbReference type="EC" id="3.4.11.18" evidence="6 7"/>
<evidence type="ECO:0000256" key="5">
    <source>
        <dbReference type="ARBA" id="ARBA00022801"/>
    </source>
</evidence>
<dbReference type="Proteomes" id="UP001281656">
    <property type="component" value="Unassembled WGS sequence"/>
</dbReference>
<comment type="similarity">
    <text evidence="6">Belongs to the peptidase M24A family. Methionine aminopeptidase type 1 subfamily.</text>
</comment>
<gene>
    <name evidence="6 9" type="primary">map</name>
    <name evidence="9" type="ORF">P8V03_06695</name>
</gene>
<dbReference type="HAMAP" id="MF_01974">
    <property type="entry name" value="MetAP_1"/>
    <property type="match status" value="1"/>
</dbReference>
<feature type="binding site" evidence="6">
    <location>
        <position position="232"/>
    </location>
    <ligand>
        <name>a divalent metal cation</name>
        <dbReference type="ChEBI" id="CHEBI:60240"/>
        <label>2</label>
        <note>catalytic</note>
    </ligand>
</feature>
<dbReference type="InterPro" id="IPR001714">
    <property type="entry name" value="Pept_M24_MAP"/>
</dbReference>
<feature type="binding site" evidence="6">
    <location>
        <position position="167"/>
    </location>
    <ligand>
        <name>a divalent metal cation</name>
        <dbReference type="ChEBI" id="CHEBI:60240"/>
        <label>2</label>
        <note>catalytic</note>
    </ligand>
</feature>
<feature type="binding site" evidence="6">
    <location>
        <position position="232"/>
    </location>
    <ligand>
        <name>a divalent metal cation</name>
        <dbReference type="ChEBI" id="CHEBI:60240"/>
        <label>1</label>
    </ligand>
</feature>